<keyword evidence="2" id="KW-0808">Transferase</keyword>
<dbReference type="AlphaFoldDB" id="A0A7W1WNI4"/>
<evidence type="ECO:0000313" key="3">
    <source>
        <dbReference type="Proteomes" id="UP000535491"/>
    </source>
</evidence>
<dbReference type="EMBL" id="JACEIQ010000001">
    <property type="protein sequence ID" value="MBA4493095.1"/>
    <property type="molecule type" value="Genomic_DNA"/>
</dbReference>
<proteinExistence type="predicted"/>
<dbReference type="InterPro" id="IPR011009">
    <property type="entry name" value="Kinase-like_dom_sf"/>
</dbReference>
<keyword evidence="3" id="KW-1185">Reference proteome</keyword>
<dbReference type="Gene3D" id="3.90.1200.10">
    <property type="match status" value="1"/>
</dbReference>
<dbReference type="Proteomes" id="UP000535491">
    <property type="component" value="Unassembled WGS sequence"/>
</dbReference>
<protein>
    <submittedName>
        <fullName evidence="2">Aminoglycoside phosphotransferase family protein</fullName>
    </submittedName>
</protein>
<dbReference type="SUPFAM" id="SSF56112">
    <property type="entry name" value="Protein kinase-like (PK-like)"/>
    <property type="match status" value="1"/>
</dbReference>
<dbReference type="GO" id="GO:0016740">
    <property type="term" value="F:transferase activity"/>
    <property type="evidence" value="ECO:0007669"/>
    <property type="project" value="UniProtKB-KW"/>
</dbReference>
<accession>A0A7W1WNI4</accession>
<feature type="domain" description="Aminoglycoside phosphotransferase" evidence="1">
    <location>
        <begin position="2"/>
        <end position="149"/>
    </location>
</feature>
<comment type="caution">
    <text evidence="2">The sequence shown here is derived from an EMBL/GenBank/DDBJ whole genome shotgun (WGS) entry which is preliminary data.</text>
</comment>
<sequence length="199" mass="22800">MLMEWSPGRTLASELIERPDSANRLGIEFGRVQAAIHRIPVPESVDKESKNWLTPETYAEIEVMQRITFLKGYKQDVLVHLDFHPLNVLTDGQTITAVIDWANAAKGEARFDIARTMSILRLEGLRPGSVLPQGAVRDFERGWLRGYEQAAGHPGSLSIFNAWAGLRMIRDLSGRRQEEDFLRMQRWVEDWLRDAESNR</sequence>
<gene>
    <name evidence="2" type="ORF">H1191_02040</name>
</gene>
<dbReference type="InterPro" id="IPR002575">
    <property type="entry name" value="Aminoglycoside_PTrfase"/>
</dbReference>
<evidence type="ECO:0000313" key="2">
    <source>
        <dbReference type="EMBL" id="MBA4493095.1"/>
    </source>
</evidence>
<organism evidence="2 3">
    <name type="scientific">Paenactinomyces guangxiensis</name>
    <dbReference type="NCBI Taxonomy" id="1490290"/>
    <lineage>
        <taxon>Bacteria</taxon>
        <taxon>Bacillati</taxon>
        <taxon>Bacillota</taxon>
        <taxon>Bacilli</taxon>
        <taxon>Bacillales</taxon>
        <taxon>Thermoactinomycetaceae</taxon>
        <taxon>Paenactinomyces</taxon>
    </lineage>
</organism>
<name>A0A7W1WNI4_9BACL</name>
<dbReference type="Pfam" id="PF01636">
    <property type="entry name" value="APH"/>
    <property type="match status" value="1"/>
</dbReference>
<reference evidence="2 3" key="1">
    <citation type="submission" date="2020-07" db="EMBL/GenBank/DDBJ databases">
        <authorList>
            <person name="Feng H."/>
        </authorList>
    </citation>
    <scope>NUCLEOTIDE SEQUENCE [LARGE SCALE GENOMIC DNA]</scope>
    <source>
        <strain evidence="3">s-10</strain>
    </source>
</reference>
<evidence type="ECO:0000259" key="1">
    <source>
        <dbReference type="Pfam" id="PF01636"/>
    </source>
</evidence>
<dbReference type="RefSeq" id="WP_181750307.1">
    <property type="nucleotide sequence ID" value="NZ_JACEIQ010000001.1"/>
</dbReference>